<keyword evidence="2" id="KW-0813">Transport</keyword>
<feature type="domain" description="Histidine kinase" evidence="7">
    <location>
        <begin position="1"/>
        <end position="110"/>
    </location>
</feature>
<sequence length="555" mass="60863">MTCPVDLTDNAVRHNPPEGVESWVRLWTGVEGGQPVLRIADTGPVIPPDQVTGLFQPSRRLGAERVHGRDGLGLGLAIVAAVTVAHCGRVEAWPRAEGGPERAGHAPEVRTDSCAAGRHGTPYDLIRPLPTDRQGVGSRDDRSTQRPLSGHGRGRHAARVSVIRKTSPLSRRSLLRALGGGAALGALAGCGVPAAYVSPGDRAGADLSARDKRLTWANWPLYIDTDDNDTTKRPTLEAFEKRTGISVDYIEEINDNDEFFGKISPSLMNHQGTGRDLIVISDWMCARFVRLGWVQEMDRAKQPNVTKYLDPLLRSPAFDPGRKSSVPWQSGITGIAYNHRKVGREIKHVSDLWADDLKGRVTLLSGLDEAFALLMQGNGVDITQWTADDFHRVCDQVEKHVHSGQIRRFTGNDYIKDLSSGDVLACQAYSGDVIQLQADDPDIRFVVPEEGAELWAESLMIPNLARHKANAEKLIDYYYEPEVAAELAAWVNYVCPVPAAQDVLASSKDEDTAALAEDPLIFPDATMRRRLAIARDITSTERTEFAKRWNAIAGL</sequence>
<comment type="subcellular location">
    <subcellularLocation>
        <location evidence="1">Periplasm</location>
    </subcellularLocation>
</comment>
<keyword evidence="5" id="KW-0418">Kinase</keyword>
<dbReference type="InterPro" id="IPR001188">
    <property type="entry name" value="Sperm_putr-bd"/>
</dbReference>
<dbReference type="Gene3D" id="3.30.565.10">
    <property type="entry name" value="Histidine kinase-like ATPase, C-terminal domain"/>
    <property type="match status" value="1"/>
</dbReference>
<comment type="caution">
    <text evidence="8">The sequence shown here is derived from an EMBL/GenBank/DDBJ whole genome shotgun (WGS) entry which is preliminary data.</text>
</comment>
<dbReference type="InterPro" id="IPR036890">
    <property type="entry name" value="HATPase_C_sf"/>
</dbReference>
<dbReference type="PANTHER" id="PTHR30222">
    <property type="entry name" value="SPERMIDINE/PUTRESCINE-BINDING PERIPLASMIC PROTEIN"/>
    <property type="match status" value="1"/>
</dbReference>
<dbReference type="PANTHER" id="PTHR30222:SF17">
    <property type="entry name" value="SPERMIDINE_PUTRESCINE-BINDING PERIPLASMIC PROTEIN"/>
    <property type="match status" value="1"/>
</dbReference>
<feature type="compositionally biased region" description="Basic and acidic residues" evidence="6">
    <location>
        <begin position="96"/>
        <end position="111"/>
    </location>
</feature>
<dbReference type="GO" id="GO:0019808">
    <property type="term" value="F:polyamine binding"/>
    <property type="evidence" value="ECO:0007669"/>
    <property type="project" value="InterPro"/>
</dbReference>
<proteinExistence type="predicted"/>
<evidence type="ECO:0000256" key="5">
    <source>
        <dbReference type="ARBA" id="ARBA00022777"/>
    </source>
</evidence>
<evidence type="ECO:0000256" key="4">
    <source>
        <dbReference type="ARBA" id="ARBA00022764"/>
    </source>
</evidence>
<dbReference type="SUPFAM" id="SSF55874">
    <property type="entry name" value="ATPase domain of HSP90 chaperone/DNA topoisomerase II/histidine kinase"/>
    <property type="match status" value="1"/>
</dbReference>
<dbReference type="PRINTS" id="PR00909">
    <property type="entry name" value="SPERMDNBNDNG"/>
</dbReference>
<dbReference type="InterPro" id="IPR003594">
    <property type="entry name" value="HATPase_dom"/>
</dbReference>
<evidence type="ECO:0000259" key="7">
    <source>
        <dbReference type="PROSITE" id="PS50109"/>
    </source>
</evidence>
<dbReference type="InterPro" id="IPR006059">
    <property type="entry name" value="SBP"/>
</dbReference>
<feature type="region of interest" description="Disordered" evidence="6">
    <location>
        <begin position="96"/>
        <end position="162"/>
    </location>
</feature>
<evidence type="ECO:0000256" key="3">
    <source>
        <dbReference type="ARBA" id="ARBA00022729"/>
    </source>
</evidence>
<gene>
    <name evidence="8" type="ORF">GCM10011579_057790</name>
</gene>
<evidence type="ECO:0000313" key="9">
    <source>
        <dbReference type="Proteomes" id="UP000600365"/>
    </source>
</evidence>
<evidence type="ECO:0000256" key="2">
    <source>
        <dbReference type="ARBA" id="ARBA00022448"/>
    </source>
</evidence>
<dbReference type="SMART" id="SM00387">
    <property type="entry name" value="HATPase_c"/>
    <property type="match status" value="1"/>
</dbReference>
<dbReference type="GO" id="GO:0042597">
    <property type="term" value="C:periplasmic space"/>
    <property type="evidence" value="ECO:0007669"/>
    <property type="project" value="UniProtKB-SubCell"/>
</dbReference>
<protein>
    <recommendedName>
        <fullName evidence="7">Histidine kinase domain-containing protein</fullName>
    </recommendedName>
</protein>
<evidence type="ECO:0000313" key="8">
    <source>
        <dbReference type="EMBL" id="GGN76560.1"/>
    </source>
</evidence>
<dbReference type="Pfam" id="PF13416">
    <property type="entry name" value="SBP_bac_8"/>
    <property type="match status" value="1"/>
</dbReference>
<dbReference type="PROSITE" id="PS50109">
    <property type="entry name" value="HIS_KIN"/>
    <property type="match status" value="1"/>
</dbReference>
<keyword evidence="4" id="KW-0574">Periplasm</keyword>
<keyword evidence="9" id="KW-1185">Reference proteome</keyword>
<accession>A0A917YAE5</accession>
<keyword evidence="5" id="KW-0808">Transferase</keyword>
<name>A0A917YAE5_9ACTN</name>
<dbReference type="CDD" id="cd13590">
    <property type="entry name" value="PBP2_PotD_PotF_like"/>
    <property type="match status" value="1"/>
</dbReference>
<dbReference type="Proteomes" id="UP000600365">
    <property type="component" value="Unassembled WGS sequence"/>
</dbReference>
<organism evidence="8 9">
    <name type="scientific">Streptomyces albiflavescens</name>
    <dbReference type="NCBI Taxonomy" id="1623582"/>
    <lineage>
        <taxon>Bacteria</taxon>
        <taxon>Bacillati</taxon>
        <taxon>Actinomycetota</taxon>
        <taxon>Actinomycetes</taxon>
        <taxon>Kitasatosporales</taxon>
        <taxon>Streptomycetaceae</taxon>
        <taxon>Streptomyces</taxon>
    </lineage>
</organism>
<evidence type="ECO:0000256" key="6">
    <source>
        <dbReference type="SAM" id="MobiDB-lite"/>
    </source>
</evidence>
<dbReference type="Pfam" id="PF02518">
    <property type="entry name" value="HATPase_c"/>
    <property type="match status" value="1"/>
</dbReference>
<dbReference type="GO" id="GO:0016301">
    <property type="term" value="F:kinase activity"/>
    <property type="evidence" value="ECO:0007669"/>
    <property type="project" value="UniProtKB-KW"/>
</dbReference>
<dbReference type="GO" id="GO:0015846">
    <property type="term" value="P:polyamine transport"/>
    <property type="evidence" value="ECO:0007669"/>
    <property type="project" value="InterPro"/>
</dbReference>
<reference evidence="8 9" key="1">
    <citation type="journal article" date="2014" name="Int. J. Syst. Evol. Microbiol.">
        <title>Complete genome sequence of Corynebacterium casei LMG S-19264T (=DSM 44701T), isolated from a smear-ripened cheese.</title>
        <authorList>
            <consortium name="US DOE Joint Genome Institute (JGI-PGF)"/>
            <person name="Walter F."/>
            <person name="Albersmeier A."/>
            <person name="Kalinowski J."/>
            <person name="Ruckert C."/>
        </authorList>
    </citation>
    <scope>NUCLEOTIDE SEQUENCE [LARGE SCALE GENOMIC DNA]</scope>
    <source>
        <strain evidence="8 9">CGMCC 4.7111</strain>
    </source>
</reference>
<dbReference type="SUPFAM" id="SSF53850">
    <property type="entry name" value="Periplasmic binding protein-like II"/>
    <property type="match status" value="1"/>
</dbReference>
<evidence type="ECO:0000256" key="1">
    <source>
        <dbReference type="ARBA" id="ARBA00004418"/>
    </source>
</evidence>
<dbReference type="InterPro" id="IPR005467">
    <property type="entry name" value="His_kinase_dom"/>
</dbReference>
<dbReference type="EMBL" id="BMMM01000011">
    <property type="protein sequence ID" value="GGN76560.1"/>
    <property type="molecule type" value="Genomic_DNA"/>
</dbReference>
<dbReference type="AlphaFoldDB" id="A0A917YAE5"/>
<dbReference type="Gene3D" id="3.40.190.10">
    <property type="entry name" value="Periplasmic binding protein-like II"/>
    <property type="match status" value="2"/>
</dbReference>
<keyword evidence="3" id="KW-0732">Signal</keyword>